<dbReference type="AlphaFoldDB" id="A0A9W6FPV6"/>
<keyword evidence="1" id="KW-0472">Membrane</keyword>
<dbReference type="EMBL" id="BSDP01000001">
    <property type="protein sequence ID" value="GLI27870.1"/>
    <property type="molecule type" value="Genomic_DNA"/>
</dbReference>
<sequence>MTREPDGTRGRSGPLPPGHYWVVRDWSPLILLLAMAASGWLLFRAILAGAAADGGDVGGWPSGFGHDLTVAGLVAVACGVLIVLAFLPPAEVVAGPDASGQPRVVVDGLGEASRIWFLIALPIGGLLALLLPQAFPPVVDAIRAEPGPSWLVVPLLVVVTSASIAYLWAVVRALVHGVELTATQLVSRGYVRSRRVRRDRIADVRLGPVPIWMDFLSSVAKIAVTETVRIDLADGSEVVIGLANSGGDDPERAVEVLRAWSAGAVVDRP</sequence>
<name>A0A9W6FPV6_9MICO</name>
<dbReference type="RefSeq" id="WP_281884759.1">
    <property type="nucleotide sequence ID" value="NZ_BSDP01000001.1"/>
</dbReference>
<accession>A0A9W6FPV6</accession>
<evidence type="ECO:0008006" key="4">
    <source>
        <dbReference type="Google" id="ProtNLM"/>
    </source>
</evidence>
<organism evidence="2 3">
    <name type="scientific">Agromyces rhizosphaerae</name>
    <dbReference type="NCBI Taxonomy" id="88374"/>
    <lineage>
        <taxon>Bacteria</taxon>
        <taxon>Bacillati</taxon>
        <taxon>Actinomycetota</taxon>
        <taxon>Actinomycetes</taxon>
        <taxon>Micrococcales</taxon>
        <taxon>Microbacteriaceae</taxon>
        <taxon>Agromyces</taxon>
    </lineage>
</organism>
<dbReference type="Proteomes" id="UP001144396">
    <property type="component" value="Unassembled WGS sequence"/>
</dbReference>
<keyword evidence="1" id="KW-0812">Transmembrane</keyword>
<keyword evidence="3" id="KW-1185">Reference proteome</keyword>
<keyword evidence="1" id="KW-1133">Transmembrane helix</keyword>
<evidence type="ECO:0000313" key="3">
    <source>
        <dbReference type="Proteomes" id="UP001144396"/>
    </source>
</evidence>
<gene>
    <name evidence="2" type="ORF">ARHIZOSPH14_21120</name>
</gene>
<feature type="transmembrane region" description="Helical" evidence="1">
    <location>
        <begin position="147"/>
        <end position="168"/>
    </location>
</feature>
<evidence type="ECO:0000256" key="1">
    <source>
        <dbReference type="SAM" id="Phobius"/>
    </source>
</evidence>
<proteinExistence type="predicted"/>
<feature type="transmembrane region" description="Helical" evidence="1">
    <location>
        <begin position="115"/>
        <end position="135"/>
    </location>
</feature>
<reference evidence="2" key="1">
    <citation type="submission" date="2022-12" db="EMBL/GenBank/DDBJ databases">
        <title>Reference genome sequencing for broad-spectrum identification of bacterial and archaeal isolates by mass spectrometry.</title>
        <authorList>
            <person name="Sekiguchi Y."/>
            <person name="Tourlousse D.M."/>
        </authorList>
    </citation>
    <scope>NUCLEOTIDE SEQUENCE</scope>
    <source>
        <strain evidence="2">14</strain>
    </source>
</reference>
<evidence type="ECO:0000313" key="2">
    <source>
        <dbReference type="EMBL" id="GLI27870.1"/>
    </source>
</evidence>
<protein>
    <recommendedName>
        <fullName evidence="4">PH domain-containing protein</fullName>
    </recommendedName>
</protein>
<feature type="transmembrane region" description="Helical" evidence="1">
    <location>
        <begin position="26"/>
        <end position="47"/>
    </location>
</feature>
<comment type="caution">
    <text evidence="2">The sequence shown here is derived from an EMBL/GenBank/DDBJ whole genome shotgun (WGS) entry which is preliminary data.</text>
</comment>
<feature type="transmembrane region" description="Helical" evidence="1">
    <location>
        <begin position="68"/>
        <end position="87"/>
    </location>
</feature>